<evidence type="ECO:0000256" key="7">
    <source>
        <dbReference type="ARBA" id="ARBA00022989"/>
    </source>
</evidence>
<dbReference type="SUPFAM" id="SSF81296">
    <property type="entry name" value="E set domains"/>
    <property type="match status" value="1"/>
</dbReference>
<keyword evidence="9" id="KW-0472">Membrane</keyword>
<dbReference type="InterPro" id="IPR014756">
    <property type="entry name" value="Ig_E-set"/>
</dbReference>
<dbReference type="PRINTS" id="PR01320">
    <property type="entry name" value="KIRCHANNEL"/>
</dbReference>
<evidence type="ECO:0000256" key="3">
    <source>
        <dbReference type="ARBA" id="ARBA00022538"/>
    </source>
</evidence>
<evidence type="ECO:0000256" key="4">
    <source>
        <dbReference type="ARBA" id="ARBA00022692"/>
    </source>
</evidence>
<evidence type="ECO:0000256" key="9">
    <source>
        <dbReference type="ARBA" id="ARBA00023136"/>
    </source>
</evidence>
<dbReference type="AlphaFoldDB" id="A0A1I8ET46"/>
<dbReference type="GO" id="GO:0034702">
    <property type="term" value="C:monoatomic ion channel complex"/>
    <property type="evidence" value="ECO:0007669"/>
    <property type="project" value="UniProtKB-KW"/>
</dbReference>
<dbReference type="STRING" id="6293.A0A1I8ET46"/>
<keyword evidence="8 11" id="KW-0406">Ion transport</keyword>
<evidence type="ECO:0000256" key="5">
    <source>
        <dbReference type="ARBA" id="ARBA00022882"/>
    </source>
</evidence>
<evidence type="ECO:0000259" key="12">
    <source>
        <dbReference type="Pfam" id="PF17655"/>
    </source>
</evidence>
<reference evidence="13 14" key="1">
    <citation type="submission" date="2016-11" db="UniProtKB">
        <authorList>
            <consortium name="WormBaseParasite"/>
        </authorList>
    </citation>
    <scope>IDENTIFICATION</scope>
    <source>
        <strain evidence="13 14">pt0022</strain>
    </source>
</reference>
<keyword evidence="2 11" id="KW-0813">Transport</keyword>
<evidence type="ECO:0000256" key="6">
    <source>
        <dbReference type="ARBA" id="ARBA00022958"/>
    </source>
</evidence>
<keyword evidence="4 11" id="KW-0812">Transmembrane</keyword>
<proteinExistence type="inferred from homology"/>
<evidence type="ECO:0000256" key="2">
    <source>
        <dbReference type="ARBA" id="ARBA00022448"/>
    </source>
</evidence>
<protein>
    <recommendedName>
        <fullName evidence="12">Inward rectifier potassium channel C-terminal domain-containing protein</fullName>
    </recommendedName>
</protein>
<dbReference type="GO" id="GO:0005242">
    <property type="term" value="F:inward rectifier potassium channel activity"/>
    <property type="evidence" value="ECO:0007669"/>
    <property type="project" value="InterPro"/>
</dbReference>
<dbReference type="InterPro" id="IPR013518">
    <property type="entry name" value="K_chnl_inward-rec_Kir_cyto"/>
</dbReference>
<evidence type="ECO:0000256" key="11">
    <source>
        <dbReference type="RuleBase" id="RU003822"/>
    </source>
</evidence>
<keyword evidence="5 11" id="KW-0851">Voltage-gated channel</keyword>
<dbReference type="FunFam" id="2.60.40.1400:FF:000006">
    <property type="entry name" value="G protein-activated inward rectifier potassium channel 1"/>
    <property type="match status" value="1"/>
</dbReference>
<name>A0A1I8ET46_WUCBA</name>
<evidence type="ECO:0000256" key="8">
    <source>
        <dbReference type="ARBA" id="ARBA00023065"/>
    </source>
</evidence>
<evidence type="ECO:0000256" key="10">
    <source>
        <dbReference type="ARBA" id="ARBA00023303"/>
    </source>
</evidence>
<evidence type="ECO:0000313" key="13">
    <source>
        <dbReference type="WBParaSite" id="maker-PairedContig_2487-snap-gene-0.6-mRNA-1"/>
    </source>
</evidence>
<keyword evidence="3 11" id="KW-0633">Potassium transport</keyword>
<dbReference type="Gene3D" id="2.60.40.1400">
    <property type="entry name" value="G protein-activated inward rectifier potassium channel 1"/>
    <property type="match status" value="2"/>
</dbReference>
<dbReference type="WBParaSite" id="maker-PairedContig_481-snap-gene-0.4-mRNA-1">
    <property type="protein sequence ID" value="maker-PairedContig_481-snap-gene-0.4-mRNA-1"/>
    <property type="gene ID" value="maker-PairedContig_481-snap-gene-0.4"/>
</dbReference>
<dbReference type="GO" id="GO:0034765">
    <property type="term" value="P:regulation of monoatomic ion transmembrane transport"/>
    <property type="evidence" value="ECO:0007669"/>
    <property type="project" value="TreeGrafter"/>
</dbReference>
<dbReference type="Pfam" id="PF17655">
    <property type="entry name" value="IRK_C"/>
    <property type="match status" value="2"/>
</dbReference>
<accession>A0A1I8ET46</accession>
<keyword evidence="7" id="KW-1133">Transmembrane helix</keyword>
<evidence type="ECO:0000256" key="1">
    <source>
        <dbReference type="ARBA" id="ARBA00004141"/>
    </source>
</evidence>
<dbReference type="WBParaSite" id="maker-PairedContig_2487-snap-gene-0.6-mRNA-1">
    <property type="protein sequence ID" value="maker-PairedContig_2487-snap-gene-0.6-mRNA-1"/>
    <property type="gene ID" value="maker-PairedContig_2487-snap-gene-0.6"/>
</dbReference>
<organism evidence="14">
    <name type="scientific">Wuchereria bancrofti</name>
    <dbReference type="NCBI Taxonomy" id="6293"/>
    <lineage>
        <taxon>Eukaryota</taxon>
        <taxon>Metazoa</taxon>
        <taxon>Ecdysozoa</taxon>
        <taxon>Nematoda</taxon>
        <taxon>Chromadorea</taxon>
        <taxon>Rhabditida</taxon>
        <taxon>Spirurina</taxon>
        <taxon>Spiruromorpha</taxon>
        <taxon>Filarioidea</taxon>
        <taxon>Onchocercidae</taxon>
        <taxon>Wuchereria</taxon>
    </lineage>
</organism>
<evidence type="ECO:0000313" key="14">
    <source>
        <dbReference type="WBParaSite" id="maker-PairedContig_481-snap-gene-0.4-mRNA-1"/>
    </source>
</evidence>
<keyword evidence="6 11" id="KW-0630">Potassium</keyword>
<dbReference type="PANTHER" id="PTHR11767:SF102">
    <property type="entry name" value="INWARDLY RECTIFYING POTASSIUM CHANNEL 1, ISOFORM F"/>
    <property type="match status" value="1"/>
</dbReference>
<feature type="domain" description="Inward rectifier potassium channel C-terminal" evidence="12">
    <location>
        <begin position="33"/>
        <end position="194"/>
    </location>
</feature>
<comment type="subcellular location">
    <subcellularLocation>
        <location evidence="1 11">Membrane</location>
        <topology evidence="1 11">Multi-pass membrane protein</topology>
    </subcellularLocation>
</comment>
<sequence length="352" mass="39959">MCLQFMVGVMCHTLMTGVIFAKLARPIKRAATIIFSKNAVICMRDGKLCLLFRVGDMRKSSLAEAHVRLQMIKKCITYEGELLPFHQFDMDVGYDTGLDRVFVIWPITVCHEIDENSPLYEVSKESLRTARFEIIAILEGVVESVGSTTQARTSYLPNEILWGKRMWPSSYIHSTKHTRAKQTFQSDGPSINHSYSAATPRNEHFRFFNHPTMILTLVTYQRDNGEYRIDFEKFHNVYDVDTPPCSAKELDKMRAKNAYQIAPDLNDNSAGSSPIIAIHPKGSSPRLSVLLSKGDNGTLRHPDKVETDDEDNDQTIHVDIGLQHKRSLLTHAQSPDILARHKQSIRRGPDLF</sequence>
<comment type="similarity">
    <text evidence="11">Belongs to the inward rectifier-type potassium channel (TC 1.A.2.1) family.</text>
</comment>
<dbReference type="InterPro" id="IPR016449">
    <property type="entry name" value="K_chnl_inward-rec_Kir"/>
</dbReference>
<keyword evidence="10 11" id="KW-0407">Ion channel</keyword>
<dbReference type="GO" id="GO:0005886">
    <property type="term" value="C:plasma membrane"/>
    <property type="evidence" value="ECO:0007669"/>
    <property type="project" value="TreeGrafter"/>
</dbReference>
<dbReference type="PANTHER" id="PTHR11767">
    <property type="entry name" value="INWARD RECTIFIER POTASSIUM CHANNEL"/>
    <property type="match status" value="1"/>
</dbReference>
<dbReference type="InterPro" id="IPR041647">
    <property type="entry name" value="IRK_C"/>
</dbReference>
<feature type="domain" description="Inward rectifier potassium channel C-terminal" evidence="12">
    <location>
        <begin position="218"/>
        <end position="253"/>
    </location>
</feature>
<dbReference type="GO" id="GO:1990573">
    <property type="term" value="P:potassium ion import across plasma membrane"/>
    <property type="evidence" value="ECO:0007669"/>
    <property type="project" value="TreeGrafter"/>
</dbReference>